<evidence type="ECO:0000313" key="2">
    <source>
        <dbReference type="Proteomes" id="UP000015102"/>
    </source>
</evidence>
<organism evidence="1 2">
    <name type="scientific">Megaselia scalaris</name>
    <name type="common">Humpbacked fly</name>
    <name type="synonym">Phora scalaris</name>
    <dbReference type="NCBI Taxonomy" id="36166"/>
    <lineage>
        <taxon>Eukaryota</taxon>
        <taxon>Metazoa</taxon>
        <taxon>Ecdysozoa</taxon>
        <taxon>Arthropoda</taxon>
        <taxon>Hexapoda</taxon>
        <taxon>Insecta</taxon>
        <taxon>Pterygota</taxon>
        <taxon>Neoptera</taxon>
        <taxon>Endopterygota</taxon>
        <taxon>Diptera</taxon>
        <taxon>Brachycera</taxon>
        <taxon>Muscomorpha</taxon>
        <taxon>Platypezoidea</taxon>
        <taxon>Phoridae</taxon>
        <taxon>Megaseliini</taxon>
        <taxon>Megaselia</taxon>
    </lineage>
</organism>
<sequence length="78" mass="9061">MRPFDVKTRRLLPRIKFISSSEGYVLVMWEELKNQTCIMDRCGLKQGKETGDYQLEISCSRHDDVLCELSGIDLIHNT</sequence>
<proteinExistence type="predicted"/>
<dbReference type="Proteomes" id="UP000015102">
    <property type="component" value="Unassembled WGS sequence"/>
</dbReference>
<reference evidence="1" key="2">
    <citation type="submission" date="2015-06" db="UniProtKB">
        <authorList>
            <consortium name="EnsemblMetazoa"/>
        </authorList>
    </citation>
    <scope>IDENTIFICATION</scope>
</reference>
<dbReference type="EMBL" id="CAQQ02082176">
    <property type="status" value="NOT_ANNOTATED_CDS"/>
    <property type="molecule type" value="Genomic_DNA"/>
</dbReference>
<dbReference type="EMBL" id="CAQQ02082177">
    <property type="status" value="NOT_ANNOTATED_CDS"/>
    <property type="molecule type" value="Genomic_DNA"/>
</dbReference>
<reference evidence="2" key="1">
    <citation type="submission" date="2013-02" db="EMBL/GenBank/DDBJ databases">
        <authorList>
            <person name="Hughes D."/>
        </authorList>
    </citation>
    <scope>NUCLEOTIDE SEQUENCE</scope>
    <source>
        <strain>Durham</strain>
        <strain evidence="2">NC isolate 2 -- Noor lab</strain>
    </source>
</reference>
<protein>
    <submittedName>
        <fullName evidence="1">Uncharacterized protein</fullName>
    </submittedName>
</protein>
<dbReference type="HOGENOM" id="CLU_2624818_0_0_1"/>
<dbReference type="EMBL" id="CAQQ02082178">
    <property type="status" value="NOT_ANNOTATED_CDS"/>
    <property type="molecule type" value="Genomic_DNA"/>
</dbReference>
<evidence type="ECO:0000313" key="1">
    <source>
        <dbReference type="EnsemblMetazoa" id="MESCA007529-PA"/>
    </source>
</evidence>
<dbReference type="AlphaFoldDB" id="T1GUV7"/>
<keyword evidence="2" id="KW-1185">Reference proteome</keyword>
<accession>T1GUV7</accession>
<dbReference type="EnsemblMetazoa" id="MESCA007529-RA">
    <property type="protein sequence ID" value="MESCA007529-PA"/>
    <property type="gene ID" value="MESCA007529"/>
</dbReference>
<name>T1GUV7_MEGSC</name>